<evidence type="ECO:0000256" key="14">
    <source>
        <dbReference type="SAM" id="Phobius"/>
    </source>
</evidence>
<dbReference type="Gene3D" id="6.10.340.10">
    <property type="match status" value="1"/>
</dbReference>
<dbReference type="EC" id="2.7.13.3" evidence="3"/>
<name>A0A4Y6UXB8_SACBS</name>
<keyword evidence="9 17" id="KW-0418">Kinase</keyword>
<keyword evidence="5" id="KW-0597">Phosphoprotein</keyword>
<keyword evidence="12" id="KW-0902">Two-component regulatory system</keyword>
<sequence length="382" mass="43281">MARVTSSFRFRMILLLGLSMLLSGGVTYAIYKGLQVYYVENAKFGDPLSRFRTFIRDFGDLNFFLIFFVPLAILFFFWLTKPYSRYFREISTGIHRLANGDFEGRVEIRSSDEFGSIAADMNAAGEKLKKAVERGDFAESSKDQLVLNLAHDLRTPLTSVLGYLDFILRNEELTPEQIKHYTTIAFTKSRRLEKLIDELFEITRMNYGMLTLDTRELDLGELLVQMNEELYPVFEQNRLTARLGIDPGVRIQGDGEMLARVFENLLINGARYGRDGRYLDIDCRIEGGDAVVRVTNYGDSIPESDLPHLFEMFYTGDRARVQDQQGGGTGLGLFIAKNIVERHQGVIVASSDVVRTSFEVRLPRADSGVPAEASALRESKPI</sequence>
<dbReference type="InterPro" id="IPR036097">
    <property type="entry name" value="HisK_dim/P_sf"/>
</dbReference>
<dbReference type="InterPro" id="IPR004358">
    <property type="entry name" value="Sig_transdc_His_kin-like_C"/>
</dbReference>
<keyword evidence="18" id="KW-1185">Reference proteome</keyword>
<keyword evidence="8" id="KW-0547">Nucleotide-binding</keyword>
<dbReference type="Pfam" id="PF00512">
    <property type="entry name" value="HisKA"/>
    <property type="match status" value="1"/>
</dbReference>
<reference evidence="17 18" key="1">
    <citation type="submission" date="2019-06" db="EMBL/GenBank/DDBJ databases">
        <title>Saccharibacillus brassicae sp. nov., an endophytic bacterium isolated from Chinese cabbage seeds (Brassica pekinensis).</title>
        <authorList>
            <person name="Jiang L."/>
            <person name="Lee J."/>
            <person name="Kim S.W."/>
        </authorList>
    </citation>
    <scope>NUCLEOTIDE SEQUENCE [LARGE SCALE GENOMIC DNA]</scope>
    <source>
        <strain evidence="18">KCTC 43072 / ATSA2</strain>
    </source>
</reference>
<dbReference type="Gene3D" id="3.30.565.10">
    <property type="entry name" value="Histidine kinase-like ATPase, C-terminal domain"/>
    <property type="match status" value="1"/>
</dbReference>
<evidence type="ECO:0000256" key="8">
    <source>
        <dbReference type="ARBA" id="ARBA00022741"/>
    </source>
</evidence>
<keyword evidence="6" id="KW-0808">Transferase</keyword>
<dbReference type="SMART" id="SM00388">
    <property type="entry name" value="HisKA"/>
    <property type="match status" value="1"/>
</dbReference>
<evidence type="ECO:0000256" key="10">
    <source>
        <dbReference type="ARBA" id="ARBA00022840"/>
    </source>
</evidence>
<dbReference type="SMART" id="SM00304">
    <property type="entry name" value="HAMP"/>
    <property type="match status" value="1"/>
</dbReference>
<dbReference type="Pfam" id="PF02518">
    <property type="entry name" value="HATPase_c"/>
    <property type="match status" value="1"/>
</dbReference>
<feature type="transmembrane region" description="Helical" evidence="14">
    <location>
        <begin position="12"/>
        <end position="31"/>
    </location>
</feature>
<feature type="domain" description="Histidine kinase" evidence="15">
    <location>
        <begin position="148"/>
        <end position="366"/>
    </location>
</feature>
<keyword evidence="11 14" id="KW-1133">Transmembrane helix</keyword>
<evidence type="ECO:0000256" key="9">
    <source>
        <dbReference type="ARBA" id="ARBA00022777"/>
    </source>
</evidence>
<keyword evidence="13 14" id="KW-0472">Membrane</keyword>
<evidence type="ECO:0000313" key="18">
    <source>
        <dbReference type="Proteomes" id="UP000316968"/>
    </source>
</evidence>
<dbReference type="SMART" id="SM00387">
    <property type="entry name" value="HATPase_c"/>
    <property type="match status" value="1"/>
</dbReference>
<dbReference type="OrthoDB" id="9792991at2"/>
<dbReference type="EMBL" id="CP041217">
    <property type="protein sequence ID" value="QDH21168.1"/>
    <property type="molecule type" value="Genomic_DNA"/>
</dbReference>
<dbReference type="PRINTS" id="PR00344">
    <property type="entry name" value="BCTRLSENSOR"/>
</dbReference>
<comment type="catalytic activity">
    <reaction evidence="1">
        <text>ATP + protein L-histidine = ADP + protein N-phospho-L-histidine.</text>
        <dbReference type="EC" id="2.7.13.3"/>
    </reaction>
</comment>
<dbReference type="FunFam" id="1.10.287.130:FF:000001">
    <property type="entry name" value="Two-component sensor histidine kinase"/>
    <property type="match status" value="1"/>
</dbReference>
<dbReference type="InterPro" id="IPR003661">
    <property type="entry name" value="HisK_dim/P_dom"/>
</dbReference>
<evidence type="ECO:0000259" key="16">
    <source>
        <dbReference type="PROSITE" id="PS50885"/>
    </source>
</evidence>
<keyword evidence="7 14" id="KW-0812">Transmembrane</keyword>
<evidence type="ECO:0000256" key="12">
    <source>
        <dbReference type="ARBA" id="ARBA00023012"/>
    </source>
</evidence>
<evidence type="ECO:0000313" key="17">
    <source>
        <dbReference type="EMBL" id="QDH21168.1"/>
    </source>
</evidence>
<evidence type="ECO:0000256" key="13">
    <source>
        <dbReference type="ARBA" id="ARBA00023136"/>
    </source>
</evidence>
<evidence type="ECO:0000256" key="7">
    <source>
        <dbReference type="ARBA" id="ARBA00022692"/>
    </source>
</evidence>
<dbReference type="Proteomes" id="UP000316968">
    <property type="component" value="Chromosome"/>
</dbReference>
<proteinExistence type="predicted"/>
<dbReference type="CDD" id="cd00082">
    <property type="entry name" value="HisKA"/>
    <property type="match status" value="1"/>
</dbReference>
<evidence type="ECO:0000256" key="3">
    <source>
        <dbReference type="ARBA" id="ARBA00012438"/>
    </source>
</evidence>
<dbReference type="GO" id="GO:0000155">
    <property type="term" value="F:phosphorelay sensor kinase activity"/>
    <property type="evidence" value="ECO:0007669"/>
    <property type="project" value="InterPro"/>
</dbReference>
<keyword evidence="4" id="KW-1003">Cell membrane</keyword>
<dbReference type="InterPro" id="IPR003594">
    <property type="entry name" value="HATPase_dom"/>
</dbReference>
<dbReference type="GO" id="GO:0005886">
    <property type="term" value="C:plasma membrane"/>
    <property type="evidence" value="ECO:0007669"/>
    <property type="project" value="UniProtKB-SubCell"/>
</dbReference>
<evidence type="ECO:0000256" key="6">
    <source>
        <dbReference type="ARBA" id="ARBA00022679"/>
    </source>
</evidence>
<dbReference type="SUPFAM" id="SSF55874">
    <property type="entry name" value="ATPase domain of HSP90 chaperone/DNA topoisomerase II/histidine kinase"/>
    <property type="match status" value="1"/>
</dbReference>
<dbReference type="SUPFAM" id="SSF158472">
    <property type="entry name" value="HAMP domain-like"/>
    <property type="match status" value="1"/>
</dbReference>
<feature type="domain" description="HAMP" evidence="16">
    <location>
        <begin position="81"/>
        <end position="133"/>
    </location>
</feature>
<dbReference type="GO" id="GO:0005524">
    <property type="term" value="F:ATP binding"/>
    <property type="evidence" value="ECO:0007669"/>
    <property type="project" value="UniProtKB-KW"/>
</dbReference>
<dbReference type="PANTHER" id="PTHR45528:SF1">
    <property type="entry name" value="SENSOR HISTIDINE KINASE CPXA"/>
    <property type="match status" value="1"/>
</dbReference>
<dbReference type="InterPro" id="IPR003660">
    <property type="entry name" value="HAMP_dom"/>
</dbReference>
<protein>
    <recommendedName>
        <fullName evidence="3">histidine kinase</fullName>
        <ecNumber evidence="3">2.7.13.3</ecNumber>
    </recommendedName>
</protein>
<evidence type="ECO:0000256" key="4">
    <source>
        <dbReference type="ARBA" id="ARBA00022475"/>
    </source>
</evidence>
<dbReference type="InterPro" id="IPR005467">
    <property type="entry name" value="His_kinase_dom"/>
</dbReference>
<evidence type="ECO:0000256" key="5">
    <source>
        <dbReference type="ARBA" id="ARBA00022553"/>
    </source>
</evidence>
<evidence type="ECO:0000259" key="15">
    <source>
        <dbReference type="PROSITE" id="PS50109"/>
    </source>
</evidence>
<dbReference type="PROSITE" id="PS50109">
    <property type="entry name" value="HIS_KIN"/>
    <property type="match status" value="1"/>
</dbReference>
<evidence type="ECO:0000256" key="1">
    <source>
        <dbReference type="ARBA" id="ARBA00000085"/>
    </source>
</evidence>
<dbReference type="PANTHER" id="PTHR45528">
    <property type="entry name" value="SENSOR HISTIDINE KINASE CPXA"/>
    <property type="match status" value="1"/>
</dbReference>
<evidence type="ECO:0000256" key="11">
    <source>
        <dbReference type="ARBA" id="ARBA00022989"/>
    </source>
</evidence>
<dbReference type="InterPro" id="IPR050398">
    <property type="entry name" value="HssS/ArlS-like"/>
</dbReference>
<dbReference type="Gene3D" id="1.10.287.130">
    <property type="match status" value="1"/>
</dbReference>
<feature type="transmembrane region" description="Helical" evidence="14">
    <location>
        <begin position="61"/>
        <end position="79"/>
    </location>
</feature>
<organism evidence="17 18">
    <name type="scientific">Saccharibacillus brassicae</name>
    <dbReference type="NCBI Taxonomy" id="2583377"/>
    <lineage>
        <taxon>Bacteria</taxon>
        <taxon>Bacillati</taxon>
        <taxon>Bacillota</taxon>
        <taxon>Bacilli</taxon>
        <taxon>Bacillales</taxon>
        <taxon>Paenibacillaceae</taxon>
        <taxon>Saccharibacillus</taxon>
    </lineage>
</organism>
<dbReference type="PROSITE" id="PS50885">
    <property type="entry name" value="HAMP"/>
    <property type="match status" value="1"/>
</dbReference>
<dbReference type="RefSeq" id="WP_141447715.1">
    <property type="nucleotide sequence ID" value="NZ_CP041217.1"/>
</dbReference>
<keyword evidence="10" id="KW-0067">ATP-binding</keyword>
<gene>
    <name evidence="17" type="ORF">FFV09_10070</name>
</gene>
<comment type="subcellular location">
    <subcellularLocation>
        <location evidence="2">Cell membrane</location>
        <topology evidence="2">Multi-pass membrane protein</topology>
    </subcellularLocation>
</comment>
<dbReference type="CDD" id="cd06225">
    <property type="entry name" value="HAMP"/>
    <property type="match status" value="1"/>
</dbReference>
<dbReference type="SUPFAM" id="SSF47384">
    <property type="entry name" value="Homodimeric domain of signal transducing histidine kinase"/>
    <property type="match status" value="1"/>
</dbReference>
<dbReference type="Pfam" id="PF00672">
    <property type="entry name" value="HAMP"/>
    <property type="match status" value="1"/>
</dbReference>
<accession>A0A4Y6UXB8</accession>
<dbReference type="AlphaFoldDB" id="A0A4Y6UXB8"/>
<evidence type="ECO:0000256" key="2">
    <source>
        <dbReference type="ARBA" id="ARBA00004651"/>
    </source>
</evidence>
<dbReference type="KEGG" id="saca:FFV09_10070"/>
<dbReference type="InterPro" id="IPR036890">
    <property type="entry name" value="HATPase_C_sf"/>
</dbReference>